<evidence type="ECO:0000259" key="1">
    <source>
        <dbReference type="Pfam" id="PF00535"/>
    </source>
</evidence>
<dbReference type="AlphaFoldDB" id="A0A174D5W5"/>
<name>A0A174D5W5_9ACTN</name>
<organism evidence="2 3">
    <name type="scientific">Collinsella aerofaciens</name>
    <dbReference type="NCBI Taxonomy" id="74426"/>
    <lineage>
        <taxon>Bacteria</taxon>
        <taxon>Bacillati</taxon>
        <taxon>Actinomycetota</taxon>
        <taxon>Coriobacteriia</taxon>
        <taxon>Coriobacteriales</taxon>
        <taxon>Coriobacteriaceae</taxon>
        <taxon>Collinsella</taxon>
    </lineage>
</organism>
<sequence>MSIKRLALCRSQGRLFVLLRFAGQDVAALIEREGSQAFVHATTSGSRVPSLVLPVDHGRVLALCPSVSGYERELAVMVLPFLDGSSMDVVFASGGQRLGSIRLDSRVAKLESKINYKAKPALCALIRDAQRGECCGRYEIDAIRYLPADSGAVWRYEVTWAGDPQCAPEFQISDTHMNAIDVTVHVFESQVDVPQQDGCRVNKTFLSVEMPQDIRDFVAIVSDPTEQIQSGFCAMDGRLYNGMVDDSWNRMKDARADDAAYRRWFEQHRAKPGDLACQRVASAAFAYRPLVSIVVPCYKTDRVYLRELLDSVLAQSYDNWELLLMDASPEWDAVADLAAGAHDERVRRFGLPGNGGIVVNTNAGIEQAMGDYIAFLDHDDILEPDALFHYVAALNNAAEGERPQVLFCDEDMFQKTGEWGQPVFKTKLNVDLLYSHNCVTHFLMVEKALIDRIGTSPEDVAGAQDYDLTLRCLASGARFEHIAHVLYHWRVHPGSTADGSADSKPYAIEAGRLALQRHFDSLGVRGTVEETETPFVYRTRYALPEPAPLVSIVIPTKDHVETLDACVMSIAQKATYANYEIVLVENNSEDPETFAYYETLPECVAAASEGKGIARVVYWPGEFNYSQIINFGVEHAKGDYLLLLNNDTEVISPDFIEEMMGYLQRPDAGVVGAKLYFADHLVQHAGILVGVRGALAHANQDFSAKREGYLARAVRPGNFSAVTGACQMVRRDVFERVGGYNEEFAVGFNDADFCLRVWDAGYRTIFTPYAELYHYEFTSRGREEANEEKLRRWKREQALFMQRWPEFFLGGDPWLGPNLSSDSEYFSL</sequence>
<evidence type="ECO:0000313" key="3">
    <source>
        <dbReference type="Proteomes" id="UP000095468"/>
    </source>
</evidence>
<dbReference type="InterPro" id="IPR001173">
    <property type="entry name" value="Glyco_trans_2-like"/>
</dbReference>
<dbReference type="EMBL" id="CYYP01000009">
    <property type="protein sequence ID" value="CUO19398.1"/>
    <property type="molecule type" value="Genomic_DNA"/>
</dbReference>
<dbReference type="SUPFAM" id="SSF53448">
    <property type="entry name" value="Nucleotide-diphospho-sugar transferases"/>
    <property type="match status" value="2"/>
</dbReference>
<feature type="domain" description="Glycosyltransferase 2-like" evidence="1">
    <location>
        <begin position="292"/>
        <end position="453"/>
    </location>
</feature>
<evidence type="ECO:0000313" key="2">
    <source>
        <dbReference type="EMBL" id="CUO19398.1"/>
    </source>
</evidence>
<proteinExistence type="predicted"/>
<dbReference type="RefSeq" id="WP_055286575.1">
    <property type="nucleotide sequence ID" value="NZ_CYYP01000009.1"/>
</dbReference>
<dbReference type="CDD" id="cd04184">
    <property type="entry name" value="GT2_RfbC_Mx_like"/>
    <property type="match status" value="1"/>
</dbReference>
<feature type="domain" description="Glycosyltransferase 2-like" evidence="1">
    <location>
        <begin position="551"/>
        <end position="737"/>
    </location>
</feature>
<protein>
    <submittedName>
        <fullName evidence="2">Chondroitin polymerase</fullName>
    </submittedName>
</protein>
<dbReference type="Pfam" id="PF00535">
    <property type="entry name" value="Glycos_transf_2"/>
    <property type="match status" value="2"/>
</dbReference>
<dbReference type="CDD" id="cd04186">
    <property type="entry name" value="GT_2_like_c"/>
    <property type="match status" value="1"/>
</dbReference>
<accession>A0A174D5W5</accession>
<dbReference type="Gene3D" id="3.90.550.10">
    <property type="entry name" value="Spore Coat Polysaccharide Biosynthesis Protein SpsA, Chain A"/>
    <property type="match status" value="2"/>
</dbReference>
<dbReference type="InterPro" id="IPR029044">
    <property type="entry name" value="Nucleotide-diphossugar_trans"/>
</dbReference>
<dbReference type="PANTHER" id="PTHR43179">
    <property type="entry name" value="RHAMNOSYLTRANSFERASE WBBL"/>
    <property type="match status" value="1"/>
</dbReference>
<reference evidence="2 3" key="1">
    <citation type="submission" date="2015-09" db="EMBL/GenBank/DDBJ databases">
        <authorList>
            <consortium name="Pathogen Informatics"/>
        </authorList>
    </citation>
    <scope>NUCLEOTIDE SEQUENCE [LARGE SCALE GENOMIC DNA]</scope>
    <source>
        <strain evidence="2 3">2789STDY5608823</strain>
    </source>
</reference>
<dbReference type="Proteomes" id="UP000095468">
    <property type="component" value="Unassembled WGS sequence"/>
</dbReference>
<dbReference type="GO" id="GO:0016757">
    <property type="term" value="F:glycosyltransferase activity"/>
    <property type="evidence" value="ECO:0007669"/>
    <property type="project" value="UniProtKB-KW"/>
</dbReference>
<dbReference type="PANTHER" id="PTHR43179:SF7">
    <property type="entry name" value="RHAMNOSYLTRANSFERASE WBBL"/>
    <property type="match status" value="1"/>
</dbReference>
<gene>
    <name evidence="2" type="primary">kfoC_3</name>
    <name evidence="2" type="ORF">ERS852381_01196</name>
</gene>